<dbReference type="Pfam" id="PF24986">
    <property type="entry name" value="PRC_RimM"/>
    <property type="match status" value="1"/>
</dbReference>
<dbReference type="InterPro" id="IPR011961">
    <property type="entry name" value="RimM"/>
</dbReference>
<accession>F3ZNS8</accession>
<dbReference type="EMBL" id="CM001167">
    <property type="protein sequence ID" value="EGJ70267.1"/>
    <property type="molecule type" value="Genomic_DNA"/>
</dbReference>
<dbReference type="Pfam" id="PF01782">
    <property type="entry name" value="RimM"/>
    <property type="match status" value="1"/>
</dbReference>
<dbReference type="GO" id="GO:0043022">
    <property type="term" value="F:ribosome binding"/>
    <property type="evidence" value="ECO:0007669"/>
    <property type="project" value="InterPro"/>
</dbReference>
<evidence type="ECO:0000256" key="5">
    <source>
        <dbReference type="HAMAP-Rule" id="MF_00014"/>
    </source>
</evidence>
<evidence type="ECO:0000256" key="4">
    <source>
        <dbReference type="ARBA" id="ARBA00023186"/>
    </source>
</evidence>
<keyword evidence="3 5" id="KW-0698">rRNA processing</keyword>
<evidence type="ECO:0000259" key="7">
    <source>
        <dbReference type="Pfam" id="PF24986"/>
    </source>
</evidence>
<evidence type="ECO:0000256" key="3">
    <source>
        <dbReference type="ARBA" id="ARBA00022552"/>
    </source>
</evidence>
<reference evidence="8 9" key="1">
    <citation type="journal article" date="2011" name="Stand. Genomic Sci.">
        <title>Non-contiguous finished genome sequence of Bacteroides coprosuis type strain (PC139).</title>
        <authorList>
            <person name="Land M."/>
            <person name="Held B."/>
            <person name="Gronow S."/>
            <person name="Abt B."/>
            <person name="Lucas S."/>
            <person name="Del Rio T.G."/>
            <person name="Nolan M."/>
            <person name="Tice H."/>
            <person name="Cheng J.F."/>
            <person name="Pitluck S."/>
            <person name="Liolios K."/>
            <person name="Pagani I."/>
            <person name="Ivanova N."/>
            <person name="Mavromatis K."/>
            <person name="Mikhailova N."/>
            <person name="Pati A."/>
            <person name="Tapia R."/>
            <person name="Han C."/>
            <person name="Goodwin L."/>
            <person name="Chen A."/>
            <person name="Palaniappan K."/>
            <person name="Hauser L."/>
            <person name="Brambilla E.M."/>
            <person name="Rohde M."/>
            <person name="Goker M."/>
            <person name="Detter J.C."/>
            <person name="Woyke T."/>
            <person name="Bristow J."/>
            <person name="Eisen J.A."/>
            <person name="Markowitz V."/>
            <person name="Hugenholtz P."/>
            <person name="Kyrpides N.C."/>
            <person name="Klenk H.P."/>
            <person name="Lapidus A."/>
        </authorList>
    </citation>
    <scope>NUCLEOTIDE SEQUENCE</scope>
    <source>
        <strain evidence="8 9">DSM 18011</strain>
    </source>
</reference>
<dbReference type="HOGENOM" id="CLU_077636_4_1_10"/>
<sequence length="173" mass="19702">MIREEEVIQVGFFTKTHGISGELSVEFINDIFDLADPDFIICKLDGILVPFFIEEYRFKTDTTALIKLQDVDSENKAKRFTKVEIYLPNTLVESSEEVDHYSWLSFKNFLITDTTIGEIGEIIDVDESTLNVLFKVNYSGEEILIPADESLIVGVDDDKRIIQMNLPEGLLSL</sequence>
<keyword evidence="9" id="KW-1185">Reference proteome</keyword>
<comment type="similarity">
    <text evidence="5">Belongs to the RimM family.</text>
</comment>
<dbReference type="InterPro" id="IPR002676">
    <property type="entry name" value="RimM_N"/>
</dbReference>
<dbReference type="STRING" id="679937.Bcop_0047"/>
<comment type="domain">
    <text evidence="5">The PRC barrel domain binds ribosomal protein uS19.</text>
</comment>
<proteinExistence type="inferred from homology"/>
<evidence type="ECO:0000259" key="6">
    <source>
        <dbReference type="Pfam" id="PF01782"/>
    </source>
</evidence>
<dbReference type="OrthoDB" id="9810331at2"/>
<dbReference type="InterPro" id="IPR009000">
    <property type="entry name" value="Transl_B-barrel_sf"/>
</dbReference>
<dbReference type="InterPro" id="IPR056792">
    <property type="entry name" value="PRC_RimM"/>
</dbReference>
<dbReference type="Gene3D" id="2.40.30.60">
    <property type="entry name" value="RimM"/>
    <property type="match status" value="1"/>
</dbReference>
<dbReference type="PANTHER" id="PTHR33692:SF1">
    <property type="entry name" value="RIBOSOME MATURATION FACTOR RIMM"/>
    <property type="match status" value="1"/>
</dbReference>
<dbReference type="Gene3D" id="2.30.30.240">
    <property type="entry name" value="PRC-barrel domain"/>
    <property type="match status" value="1"/>
</dbReference>
<evidence type="ECO:0000313" key="9">
    <source>
        <dbReference type="Proteomes" id="UP000018439"/>
    </source>
</evidence>
<comment type="function">
    <text evidence="5">An accessory protein needed during the final step in the assembly of 30S ribosomal subunit, possibly for assembly of the head region. Essential for efficient processing of 16S rRNA. May be needed both before and after RbfA during the maturation of 16S rRNA. It has affinity for free ribosomal 30S subunits but not for 70S ribosomes.</text>
</comment>
<gene>
    <name evidence="5" type="primary">rimM</name>
    <name evidence="8" type="ORF">Bcop_0047</name>
</gene>
<dbReference type="Proteomes" id="UP000018439">
    <property type="component" value="Chromosome"/>
</dbReference>
<keyword evidence="4 5" id="KW-0143">Chaperone</keyword>
<organism evidence="8 9">
    <name type="scientific">Bacteroides coprosuis DSM 18011</name>
    <dbReference type="NCBI Taxonomy" id="679937"/>
    <lineage>
        <taxon>Bacteria</taxon>
        <taxon>Pseudomonadati</taxon>
        <taxon>Bacteroidota</taxon>
        <taxon>Bacteroidia</taxon>
        <taxon>Bacteroidales</taxon>
        <taxon>Bacteroidaceae</taxon>
        <taxon>Bacteroides</taxon>
    </lineage>
</organism>
<keyword evidence="1 5" id="KW-0963">Cytoplasm</keyword>
<dbReference type="GO" id="GO:0005840">
    <property type="term" value="C:ribosome"/>
    <property type="evidence" value="ECO:0007669"/>
    <property type="project" value="InterPro"/>
</dbReference>
<keyword evidence="2 5" id="KW-0690">Ribosome biogenesis</keyword>
<evidence type="ECO:0000256" key="2">
    <source>
        <dbReference type="ARBA" id="ARBA00022517"/>
    </source>
</evidence>
<protein>
    <recommendedName>
        <fullName evidence="5">Ribosome maturation factor RimM</fullName>
    </recommendedName>
</protein>
<name>F3ZNS8_9BACE</name>
<comment type="subunit">
    <text evidence="5">Binds ribosomal protein uS19.</text>
</comment>
<dbReference type="GO" id="GO:0006364">
    <property type="term" value="P:rRNA processing"/>
    <property type="evidence" value="ECO:0007669"/>
    <property type="project" value="UniProtKB-UniRule"/>
</dbReference>
<evidence type="ECO:0000256" key="1">
    <source>
        <dbReference type="ARBA" id="ARBA00022490"/>
    </source>
</evidence>
<dbReference type="SUPFAM" id="SSF50447">
    <property type="entry name" value="Translation proteins"/>
    <property type="match status" value="1"/>
</dbReference>
<dbReference type="NCBIfam" id="TIGR02273">
    <property type="entry name" value="16S_RimM"/>
    <property type="match status" value="1"/>
</dbReference>
<dbReference type="HAMAP" id="MF_00014">
    <property type="entry name" value="Ribosome_mat_RimM"/>
    <property type="match status" value="1"/>
</dbReference>
<comment type="subcellular location">
    <subcellularLocation>
        <location evidence="5">Cytoplasm</location>
    </subcellularLocation>
</comment>
<dbReference type="GO" id="GO:0005737">
    <property type="term" value="C:cytoplasm"/>
    <property type="evidence" value="ECO:0007669"/>
    <property type="project" value="UniProtKB-SubCell"/>
</dbReference>
<dbReference type="SUPFAM" id="SSF50346">
    <property type="entry name" value="PRC-barrel domain"/>
    <property type="match status" value="1"/>
</dbReference>
<dbReference type="InterPro" id="IPR036976">
    <property type="entry name" value="RimM_N_sf"/>
</dbReference>
<feature type="domain" description="RimM N-terminal" evidence="6">
    <location>
        <begin position="9"/>
        <end position="89"/>
    </location>
</feature>
<dbReference type="eggNOG" id="COG0806">
    <property type="taxonomic scope" value="Bacteria"/>
</dbReference>
<dbReference type="InterPro" id="IPR011033">
    <property type="entry name" value="PRC_barrel-like_sf"/>
</dbReference>
<evidence type="ECO:0000313" key="8">
    <source>
        <dbReference type="EMBL" id="EGJ70267.1"/>
    </source>
</evidence>
<dbReference type="PANTHER" id="PTHR33692">
    <property type="entry name" value="RIBOSOME MATURATION FACTOR RIMM"/>
    <property type="match status" value="1"/>
</dbReference>
<dbReference type="AlphaFoldDB" id="F3ZNS8"/>
<feature type="domain" description="Ribosome maturation factor RimM PRC barrel" evidence="7">
    <location>
        <begin position="103"/>
        <end position="170"/>
    </location>
</feature>
<dbReference type="GO" id="GO:0042274">
    <property type="term" value="P:ribosomal small subunit biogenesis"/>
    <property type="evidence" value="ECO:0007669"/>
    <property type="project" value="UniProtKB-UniRule"/>
</dbReference>